<keyword evidence="2" id="KW-0812">Transmembrane</keyword>
<feature type="compositionally biased region" description="Polar residues" evidence="1">
    <location>
        <begin position="580"/>
        <end position="590"/>
    </location>
</feature>
<dbReference type="Gene3D" id="2.120.10.80">
    <property type="entry name" value="Kelch-type beta propeller"/>
    <property type="match status" value="1"/>
</dbReference>
<dbReference type="GO" id="GO:0006355">
    <property type="term" value="P:regulation of DNA-templated transcription"/>
    <property type="evidence" value="ECO:0007669"/>
    <property type="project" value="TreeGrafter"/>
</dbReference>
<name>A0A413VW55_9BACE</name>
<dbReference type="EMBL" id="QSGO01000002">
    <property type="protein sequence ID" value="RHB37768.1"/>
    <property type="molecule type" value="Genomic_DNA"/>
</dbReference>
<organism evidence="3 4">
    <name type="scientific">Bacteroides nordii</name>
    <dbReference type="NCBI Taxonomy" id="291645"/>
    <lineage>
        <taxon>Bacteria</taxon>
        <taxon>Pseudomonadati</taxon>
        <taxon>Bacteroidota</taxon>
        <taxon>Bacteroidia</taxon>
        <taxon>Bacteroidales</taxon>
        <taxon>Bacteroidaceae</taxon>
        <taxon>Bacteroides</taxon>
    </lineage>
</organism>
<dbReference type="InterPro" id="IPR051677">
    <property type="entry name" value="AfsR-DnrI-RedD_regulator"/>
</dbReference>
<proteinExistence type="predicted"/>
<reference evidence="3 4" key="1">
    <citation type="submission" date="2018-08" db="EMBL/GenBank/DDBJ databases">
        <title>A genome reference for cultivated species of the human gut microbiota.</title>
        <authorList>
            <person name="Zou Y."/>
            <person name="Xue W."/>
            <person name="Luo G."/>
        </authorList>
    </citation>
    <scope>NUCLEOTIDE SEQUENCE [LARGE SCALE GENOMIC DNA]</scope>
    <source>
        <strain evidence="3 4">AM40-30BH</strain>
    </source>
</reference>
<protein>
    <recommendedName>
        <fullName evidence="5">Galactose oxidase</fullName>
    </recommendedName>
</protein>
<feature type="transmembrane region" description="Helical" evidence="2">
    <location>
        <begin position="551"/>
        <end position="571"/>
    </location>
</feature>
<accession>A0A413VW55</accession>
<dbReference type="PANTHER" id="PTHR35807:SF1">
    <property type="entry name" value="TRANSCRIPTIONAL REGULATOR REDD"/>
    <property type="match status" value="1"/>
</dbReference>
<evidence type="ECO:0008006" key="5">
    <source>
        <dbReference type="Google" id="ProtNLM"/>
    </source>
</evidence>
<feature type="region of interest" description="Disordered" evidence="1">
    <location>
        <begin position="580"/>
        <end position="601"/>
    </location>
</feature>
<keyword evidence="2" id="KW-0472">Membrane</keyword>
<dbReference type="Proteomes" id="UP000284379">
    <property type="component" value="Unassembled WGS sequence"/>
</dbReference>
<dbReference type="InterPro" id="IPR015915">
    <property type="entry name" value="Kelch-typ_b-propeller"/>
</dbReference>
<evidence type="ECO:0000256" key="1">
    <source>
        <dbReference type="SAM" id="MobiDB-lite"/>
    </source>
</evidence>
<evidence type="ECO:0000313" key="3">
    <source>
        <dbReference type="EMBL" id="RHB37768.1"/>
    </source>
</evidence>
<sequence length="854" mass="99033">MQKTILFLLFILNPILFKSQNISSGLYFAAHSAIKEERTSLILSPEFDASKGFTLDFDIKFRSEEHNYGYVFRIIVDNEKSFDLIANITPGKKTLNLIEGDNIYLAFDEELLKQYTWNKWVHIRCSIYPDSLRLVFDNQMLQDRYKPINIKNVKFYFGYSDHNKFHSSDVPPMSIRNIKITDGKNKTIAYWPLKEHQPYSCSDSLHHIPATVTNPTWEINKHTKWVKEKTLELPIYTQICHAPSKGNIYFANSSSVLVYSTTDDTLDTVYSAHGAPYTEINNQLIYHPYYNELWSYDFDTLKWISIFNFKDNTWARDDREIKNPEYSQHNAFVSPNDSCLYIFGGYGNYQYKNQILKKSRTQDNWKSVSYSEEIPPRYLSGSGYKNRDTILVFGGCGNPQGKQELGVINYYDLYAIDINTFKTKKLWTIPNDTKNFVIGNNIVADEKNNKLYALCFPNDCSNSYILLKSFDLDSGNNCTNYADTIPFTFNDVNSFCTLYYDSLQSQLYAVTNYNHNNKSNINVYSLAYPPLKVEDTLQTATGRKAILQRSFFFISVGVCIIAGIGCIYFCYRRRRRKRNFNPNSPVTTNTDRLHETTSEEENYKPKLTVHRKSSILFLDGFQVWDKNGIDITKSFTPILKQLLILIILYSVNNKKGISNVTLRELLWFDKMDESAQNNRRVNIRKLKLLLEKLDGAELVKESTYWSVKFTQTYCDYIEVCNYIDKVKNNEPITATNINDLPLNLLSGQLLPYVQTDWLDSFKSNYANSVLDTAISLSKQEYIKGNNELLIQIANSMFAHDKTDEYALILKCQALYKNGRTSLAKTTFDTFCNEYKAMLNTDYTKTFNEVINCQL</sequence>
<feature type="compositionally biased region" description="Basic and acidic residues" evidence="1">
    <location>
        <begin position="591"/>
        <end position="601"/>
    </location>
</feature>
<comment type="caution">
    <text evidence="3">The sequence shown here is derived from an EMBL/GenBank/DDBJ whole genome shotgun (WGS) entry which is preliminary data.</text>
</comment>
<dbReference type="PANTHER" id="PTHR35807">
    <property type="entry name" value="TRANSCRIPTIONAL REGULATOR REDD-RELATED"/>
    <property type="match status" value="1"/>
</dbReference>
<evidence type="ECO:0000313" key="4">
    <source>
        <dbReference type="Proteomes" id="UP000284379"/>
    </source>
</evidence>
<dbReference type="RefSeq" id="WP_122200912.1">
    <property type="nucleotide sequence ID" value="NZ_CABJFV010000002.1"/>
</dbReference>
<evidence type="ECO:0000256" key="2">
    <source>
        <dbReference type="SAM" id="Phobius"/>
    </source>
</evidence>
<dbReference type="GO" id="GO:0003677">
    <property type="term" value="F:DNA binding"/>
    <property type="evidence" value="ECO:0007669"/>
    <property type="project" value="TreeGrafter"/>
</dbReference>
<dbReference type="SUPFAM" id="SSF50965">
    <property type="entry name" value="Galactose oxidase, central domain"/>
    <property type="match status" value="1"/>
</dbReference>
<dbReference type="AlphaFoldDB" id="A0A413VW55"/>
<dbReference type="InterPro" id="IPR011043">
    <property type="entry name" value="Gal_Oxase/kelch_b-propeller"/>
</dbReference>
<keyword evidence="2" id="KW-1133">Transmembrane helix</keyword>
<gene>
    <name evidence="3" type="ORF">DW888_04170</name>
</gene>